<feature type="transmembrane region" description="Helical" evidence="2">
    <location>
        <begin position="55"/>
        <end position="74"/>
    </location>
</feature>
<feature type="transmembrane region" description="Helical" evidence="2">
    <location>
        <begin position="114"/>
        <end position="132"/>
    </location>
</feature>
<dbReference type="Pfam" id="PF04087">
    <property type="entry name" value="DUF389"/>
    <property type="match status" value="1"/>
</dbReference>
<keyword evidence="2" id="KW-1133">Transmembrane helix</keyword>
<evidence type="ECO:0000313" key="3">
    <source>
        <dbReference type="EMBL" id="MFC4636222.1"/>
    </source>
</evidence>
<dbReference type="PANTHER" id="PTHR20992">
    <property type="entry name" value="AT15442P-RELATED"/>
    <property type="match status" value="1"/>
</dbReference>
<evidence type="ECO:0000256" key="1">
    <source>
        <dbReference type="SAM" id="Coils"/>
    </source>
</evidence>
<comment type="caution">
    <text evidence="3">The sequence shown here is derived from an EMBL/GenBank/DDBJ whole genome shotgun (WGS) entry which is preliminary data.</text>
</comment>
<reference evidence="4" key="1">
    <citation type="journal article" date="2019" name="Int. J. Syst. Evol. Microbiol.">
        <title>The Global Catalogue of Microorganisms (GCM) 10K type strain sequencing project: providing services to taxonomists for standard genome sequencing and annotation.</title>
        <authorList>
            <consortium name="The Broad Institute Genomics Platform"/>
            <consortium name="The Broad Institute Genome Sequencing Center for Infectious Disease"/>
            <person name="Wu L."/>
            <person name="Ma J."/>
        </authorList>
    </citation>
    <scope>NUCLEOTIDE SEQUENCE [LARGE SCALE GENOMIC DNA]</scope>
    <source>
        <strain evidence="4">YJ-61-S</strain>
    </source>
</reference>
<accession>A0ABV9I284</accession>
<feature type="coiled-coil region" evidence="1">
    <location>
        <begin position="364"/>
        <end position="391"/>
    </location>
</feature>
<keyword evidence="4" id="KW-1185">Reference proteome</keyword>
<gene>
    <name evidence="3" type="ORF">ACFO3O_20110</name>
</gene>
<dbReference type="EMBL" id="JBHSFV010000016">
    <property type="protein sequence ID" value="MFC4636222.1"/>
    <property type="molecule type" value="Genomic_DNA"/>
</dbReference>
<feature type="transmembrane region" description="Helical" evidence="2">
    <location>
        <begin position="80"/>
        <end position="102"/>
    </location>
</feature>
<keyword evidence="1" id="KW-0175">Coiled coil</keyword>
<keyword evidence="2" id="KW-0472">Membrane</keyword>
<feature type="transmembrane region" description="Helical" evidence="2">
    <location>
        <begin position="251"/>
        <end position="272"/>
    </location>
</feature>
<sequence>MSEIEKDTQQSKDAVRQDAKGLWQSLKIFMVELLDFRADTDREATMQHIKNDIPFKGATAWILICSIFVASIGLNANSTAVVIGAMLISPLMGPILGMGMSIAINDIDTLKKSLINLAIMIVLSLVTAYLFFRFFPLGNQETSELLGRTQPDIRDVLIAFFGGLALIIARTKKGTIASVIFGVAIATALMPPLCTAGYGLANGNIPYFLGAMNLFTINTIFIALATFIVLKVLRFPMIKYANSKKRKRISQLASLAAIIVMIYPTITFLRVLKNSGFESDYNSFIQKEVELNNDLWFQKGILDTDKKIITLYFNGEIADATVTDLRNEVKGYDNIGDFEVLVNGNKNRSFDKISDAYDRAISDLDEKDNIIAGLQSQIENLKNEIAGMNAKNNSFSFSEVSKDAKIEFEDLTSFGFSKMLVSNDFRTVDTVNVASVKWKKALSDSVVKIKETQLKDWLKKQIKTDSIVLKND</sequence>
<evidence type="ECO:0000313" key="4">
    <source>
        <dbReference type="Proteomes" id="UP001596043"/>
    </source>
</evidence>
<dbReference type="PANTHER" id="PTHR20992:SF9">
    <property type="entry name" value="AT15442P-RELATED"/>
    <property type="match status" value="1"/>
</dbReference>
<dbReference type="InterPro" id="IPR005240">
    <property type="entry name" value="DUF389"/>
</dbReference>
<feature type="transmembrane region" description="Helical" evidence="2">
    <location>
        <begin position="207"/>
        <end position="230"/>
    </location>
</feature>
<name>A0ABV9I284_9FLAO</name>
<feature type="transmembrane region" description="Helical" evidence="2">
    <location>
        <begin position="176"/>
        <end position="201"/>
    </location>
</feature>
<proteinExistence type="predicted"/>
<dbReference type="RefSeq" id="WP_379982210.1">
    <property type="nucleotide sequence ID" value="NZ_JBHSFV010000016.1"/>
</dbReference>
<protein>
    <submittedName>
        <fullName evidence="3">DUF389 domain-containing protein</fullName>
    </submittedName>
</protein>
<feature type="transmembrane region" description="Helical" evidence="2">
    <location>
        <begin position="152"/>
        <end position="169"/>
    </location>
</feature>
<organism evidence="3 4">
    <name type="scientific">Dokdonia ponticola</name>
    <dbReference type="NCBI Taxonomy" id="2041041"/>
    <lineage>
        <taxon>Bacteria</taxon>
        <taxon>Pseudomonadati</taxon>
        <taxon>Bacteroidota</taxon>
        <taxon>Flavobacteriia</taxon>
        <taxon>Flavobacteriales</taxon>
        <taxon>Flavobacteriaceae</taxon>
        <taxon>Dokdonia</taxon>
    </lineage>
</organism>
<keyword evidence="2" id="KW-0812">Transmembrane</keyword>
<dbReference type="Proteomes" id="UP001596043">
    <property type="component" value="Unassembled WGS sequence"/>
</dbReference>
<evidence type="ECO:0000256" key="2">
    <source>
        <dbReference type="SAM" id="Phobius"/>
    </source>
</evidence>